<dbReference type="Pfam" id="PF00730">
    <property type="entry name" value="HhH-GPD"/>
    <property type="match status" value="1"/>
</dbReference>
<evidence type="ECO:0000256" key="6">
    <source>
        <dbReference type="ARBA" id="ARBA00023004"/>
    </source>
</evidence>
<dbReference type="Gene3D" id="1.10.1670.10">
    <property type="entry name" value="Helix-hairpin-Helix base-excision DNA repair enzymes (C-terminal)"/>
    <property type="match status" value="1"/>
</dbReference>
<dbReference type="EMBL" id="LKBG01000156">
    <property type="protein sequence ID" value="KQB35265.1"/>
    <property type="molecule type" value="Genomic_DNA"/>
</dbReference>
<dbReference type="InterPro" id="IPR004036">
    <property type="entry name" value="Endonuclease-III-like_CS2"/>
</dbReference>
<evidence type="ECO:0000259" key="14">
    <source>
        <dbReference type="SMART" id="SM00478"/>
    </source>
</evidence>
<dbReference type="HAMAP" id="MF_00942">
    <property type="entry name" value="Nth"/>
    <property type="match status" value="1"/>
</dbReference>
<proteinExistence type="inferred from homology"/>
<evidence type="ECO:0000256" key="9">
    <source>
        <dbReference type="ARBA" id="ARBA00023204"/>
    </source>
</evidence>
<dbReference type="PANTHER" id="PTHR10359:SF18">
    <property type="entry name" value="ENDONUCLEASE III"/>
    <property type="match status" value="1"/>
</dbReference>
<evidence type="ECO:0000313" key="16">
    <source>
        <dbReference type="Proteomes" id="UP000050320"/>
    </source>
</evidence>
<dbReference type="SMART" id="SM00525">
    <property type="entry name" value="FES"/>
    <property type="match status" value="1"/>
</dbReference>
<keyword evidence="6 13" id="KW-0408">Iron</keyword>
<comment type="catalytic activity">
    <reaction evidence="13">
        <text>2'-deoxyribonucleotide-(2'-deoxyribose 5'-phosphate)-2'-deoxyribonucleotide-DNA = a 3'-end 2'-deoxyribonucleotide-(2,3-dehydro-2,3-deoxyribose 5'-phosphate)-DNA + a 5'-end 5'-phospho-2'-deoxyribonucleoside-DNA + H(+)</text>
        <dbReference type="Rhea" id="RHEA:66592"/>
        <dbReference type="Rhea" id="RHEA-COMP:13180"/>
        <dbReference type="Rhea" id="RHEA-COMP:16897"/>
        <dbReference type="Rhea" id="RHEA-COMP:17067"/>
        <dbReference type="ChEBI" id="CHEBI:15378"/>
        <dbReference type="ChEBI" id="CHEBI:136412"/>
        <dbReference type="ChEBI" id="CHEBI:157695"/>
        <dbReference type="ChEBI" id="CHEBI:167181"/>
        <dbReference type="EC" id="4.2.99.18"/>
    </reaction>
</comment>
<keyword evidence="16" id="KW-1185">Reference proteome</keyword>
<dbReference type="AlphaFoldDB" id="A0A0Q0RSC9"/>
<dbReference type="CDD" id="cd00056">
    <property type="entry name" value="ENDO3c"/>
    <property type="match status" value="1"/>
</dbReference>
<evidence type="ECO:0000256" key="1">
    <source>
        <dbReference type="ARBA" id="ARBA00008343"/>
    </source>
</evidence>
<dbReference type="InterPro" id="IPR003265">
    <property type="entry name" value="HhH-GPD_domain"/>
</dbReference>
<keyword evidence="5 13" id="KW-0378">Hydrolase</keyword>
<keyword evidence="4 13" id="KW-0227">DNA damage</keyword>
<keyword evidence="7 13" id="KW-0411">Iron-sulfur</keyword>
<evidence type="ECO:0000256" key="5">
    <source>
        <dbReference type="ARBA" id="ARBA00022801"/>
    </source>
</evidence>
<comment type="catalytic activity">
    <reaction evidence="12">
        <text>Hydrolyzes mismatched double-stranded DNA and polynucleotides, releasing free thymine.</text>
        <dbReference type="EC" id="3.2.2.29"/>
    </reaction>
</comment>
<feature type="binding site" evidence="13">
    <location>
        <position position="200"/>
    </location>
    <ligand>
        <name>[4Fe-4S] cluster</name>
        <dbReference type="ChEBI" id="CHEBI:49883"/>
    </ligand>
</feature>
<keyword evidence="9 13" id="KW-0234">DNA repair</keyword>
<evidence type="ECO:0000256" key="4">
    <source>
        <dbReference type="ARBA" id="ARBA00022763"/>
    </source>
</evidence>
<dbReference type="Pfam" id="PF00633">
    <property type="entry name" value="HHH"/>
    <property type="match status" value="1"/>
</dbReference>
<dbReference type="SMART" id="SM00478">
    <property type="entry name" value="ENDO3c"/>
    <property type="match status" value="1"/>
</dbReference>
<keyword evidence="15" id="KW-0255">Endonuclease</keyword>
<dbReference type="GO" id="GO:0003677">
    <property type="term" value="F:DNA binding"/>
    <property type="evidence" value="ECO:0007669"/>
    <property type="project" value="UniProtKB-UniRule"/>
</dbReference>
<dbReference type="PROSITE" id="PS00764">
    <property type="entry name" value="ENDONUCLEASE_III_1"/>
    <property type="match status" value="1"/>
</dbReference>
<evidence type="ECO:0000256" key="2">
    <source>
        <dbReference type="ARBA" id="ARBA00022485"/>
    </source>
</evidence>
<dbReference type="EC" id="4.2.99.18" evidence="13"/>
<keyword evidence="8 13" id="KW-0238">DNA-binding</keyword>
<sequence length="227" mass="25808">MKNFVEIYDKIKSAVPEHHFEFKDDPFWILITTILSQRTKDATTDAAARNLYNKYHDCYGLAGAKPEDVKEIIRYVGFSNVKSKRIIEVARLIMDKYNGSVPGKYDELTKIPGVGSKTANIVLTQGFKIPAIAVDTHVFRISNRIGLVHEKTPEKTEEALKKVIPEKYQIEFNPVFVEFGKSICRPVNPKCNICPVNKCCDYYSNVYLKKINEKNKIKASGTLGKKN</sequence>
<dbReference type="GO" id="GO:0046872">
    <property type="term" value="F:metal ion binding"/>
    <property type="evidence" value="ECO:0007669"/>
    <property type="project" value="UniProtKB-KW"/>
</dbReference>
<dbReference type="GO" id="GO:0141016">
    <property type="term" value="F:G/T mismatch-specific thymine-DNA glycosylase activity"/>
    <property type="evidence" value="ECO:0007669"/>
    <property type="project" value="UniProtKB-EC"/>
</dbReference>
<dbReference type="PANTHER" id="PTHR10359">
    <property type="entry name" value="A/G-SPECIFIC ADENINE GLYCOSYLASE/ENDONUCLEASE III"/>
    <property type="match status" value="1"/>
</dbReference>
<evidence type="ECO:0000256" key="11">
    <source>
        <dbReference type="ARBA" id="ARBA00023295"/>
    </source>
</evidence>
<reference evidence="15 16" key="1">
    <citation type="submission" date="2015-09" db="EMBL/GenBank/DDBJ databases">
        <title>Heavy metals and arsenic resistance mechanisms in polyextremophilic archaea of the family Ferroplasmaceae.</title>
        <authorList>
            <person name="Bulaev A.G."/>
            <person name="Kanygina A.V."/>
        </authorList>
    </citation>
    <scope>NUCLEOTIDE SEQUENCE [LARGE SCALE GENOMIC DNA]</scope>
    <source>
        <strain evidence="15 16">VT</strain>
    </source>
</reference>
<comment type="similarity">
    <text evidence="1 13">Belongs to the Nth/MutY family.</text>
</comment>
<evidence type="ECO:0000256" key="12">
    <source>
        <dbReference type="ARBA" id="ARBA00052915"/>
    </source>
</evidence>
<dbReference type="Proteomes" id="UP000050320">
    <property type="component" value="Unassembled WGS sequence"/>
</dbReference>
<keyword evidence="3 13" id="KW-0479">Metal-binding</keyword>
<dbReference type="FunFam" id="1.10.1670.10:FF:000001">
    <property type="entry name" value="Endonuclease III"/>
    <property type="match status" value="1"/>
</dbReference>
<dbReference type="InterPro" id="IPR000445">
    <property type="entry name" value="HhH_motif"/>
</dbReference>
<dbReference type="SUPFAM" id="SSF48150">
    <property type="entry name" value="DNA-glycosylase"/>
    <property type="match status" value="1"/>
</dbReference>
<dbReference type="OrthoDB" id="84708at2157"/>
<dbReference type="GO" id="GO:0051539">
    <property type="term" value="F:4 iron, 4 sulfur cluster binding"/>
    <property type="evidence" value="ECO:0007669"/>
    <property type="project" value="UniProtKB-UniRule"/>
</dbReference>
<dbReference type="Gene3D" id="1.10.340.30">
    <property type="entry name" value="Hypothetical protein, domain 2"/>
    <property type="match status" value="1"/>
</dbReference>
<comment type="caution">
    <text evidence="15">The sequence shown here is derived from an EMBL/GenBank/DDBJ whole genome shotgun (WGS) entry which is preliminary data.</text>
</comment>
<evidence type="ECO:0000256" key="8">
    <source>
        <dbReference type="ARBA" id="ARBA00023125"/>
    </source>
</evidence>
<gene>
    <name evidence="13" type="primary">nth</name>
    <name evidence="15" type="ORF">AOG54_03205</name>
</gene>
<dbReference type="InterPro" id="IPR023170">
    <property type="entry name" value="HhH_base_excis_C"/>
</dbReference>
<comment type="function">
    <text evidence="13">DNA repair enzyme that has both DNA N-glycosylase activity and AP-lyase activity. The DNA N-glycosylase activity releases various damaged pyrimidines from DNA by cleaving the N-glycosidic bond, leaving an AP (apurinic/apyrimidinic) site. The AP-lyase activity cleaves the phosphodiester bond 3' to the AP site by a beta-elimination, leaving a 3'-terminal unsaturated sugar and a product with a terminal 5'-phosphate.</text>
</comment>
<dbReference type="PIRSF" id="PIRSF001435">
    <property type="entry name" value="Nth"/>
    <property type="match status" value="1"/>
</dbReference>
<name>A0A0Q0RSC9_9ARCH</name>
<keyword evidence="10 13" id="KW-0456">Lyase</keyword>
<evidence type="ECO:0000256" key="7">
    <source>
        <dbReference type="ARBA" id="ARBA00023014"/>
    </source>
</evidence>
<evidence type="ECO:0000256" key="10">
    <source>
        <dbReference type="ARBA" id="ARBA00023239"/>
    </source>
</evidence>
<dbReference type="RefSeq" id="WP_054964504.1">
    <property type="nucleotide sequence ID" value="NZ_LKBG01000156.1"/>
</dbReference>
<dbReference type="InterPro" id="IPR011257">
    <property type="entry name" value="DNA_glycosylase"/>
</dbReference>
<keyword evidence="2 13" id="KW-0004">4Fe-4S</keyword>
<organism evidence="15 16">
    <name type="scientific">Acidiplasma aeolicum</name>
    <dbReference type="NCBI Taxonomy" id="507754"/>
    <lineage>
        <taxon>Archaea</taxon>
        <taxon>Methanobacteriati</taxon>
        <taxon>Thermoplasmatota</taxon>
        <taxon>Thermoplasmata</taxon>
        <taxon>Thermoplasmatales</taxon>
        <taxon>Ferroplasmaceae</taxon>
        <taxon>Acidiplasma</taxon>
    </lineage>
</organism>
<dbReference type="InterPro" id="IPR003651">
    <property type="entry name" value="Endonuclease3_FeS-loop_motif"/>
</dbReference>
<dbReference type="InterPro" id="IPR004035">
    <property type="entry name" value="Endouclease-III_FeS-bd_BS"/>
</dbReference>
<feature type="binding site" evidence="13">
    <location>
        <position position="184"/>
    </location>
    <ligand>
        <name>[4Fe-4S] cluster</name>
        <dbReference type="ChEBI" id="CHEBI:49883"/>
    </ligand>
</feature>
<feature type="binding site" evidence="13">
    <location>
        <position position="191"/>
    </location>
    <ligand>
        <name>[4Fe-4S] cluster</name>
        <dbReference type="ChEBI" id="CHEBI:49883"/>
    </ligand>
</feature>
<evidence type="ECO:0000313" key="15">
    <source>
        <dbReference type="EMBL" id="KQB35265.1"/>
    </source>
</evidence>
<dbReference type="FunFam" id="1.10.340.30:FF:000001">
    <property type="entry name" value="Endonuclease III"/>
    <property type="match status" value="1"/>
</dbReference>
<dbReference type="GO" id="GO:0140078">
    <property type="term" value="F:class I DNA-(apurinic or apyrimidinic site) endonuclease activity"/>
    <property type="evidence" value="ECO:0007669"/>
    <property type="project" value="UniProtKB-EC"/>
</dbReference>
<dbReference type="PROSITE" id="PS01155">
    <property type="entry name" value="ENDONUCLEASE_III_2"/>
    <property type="match status" value="1"/>
</dbReference>
<keyword evidence="11 13" id="KW-0326">Glycosidase</keyword>
<accession>A0A0Q0RSC9</accession>
<dbReference type="GO" id="GO:0006285">
    <property type="term" value="P:base-excision repair, AP site formation"/>
    <property type="evidence" value="ECO:0007669"/>
    <property type="project" value="TreeGrafter"/>
</dbReference>
<comment type="cofactor">
    <cofactor evidence="13">
        <name>[4Fe-4S] cluster</name>
        <dbReference type="ChEBI" id="CHEBI:49883"/>
    </cofactor>
    <text evidence="13">Binds 1 [4Fe-4S] cluster.</text>
</comment>
<dbReference type="InterPro" id="IPR005759">
    <property type="entry name" value="Nth"/>
</dbReference>
<evidence type="ECO:0000256" key="3">
    <source>
        <dbReference type="ARBA" id="ARBA00022723"/>
    </source>
</evidence>
<feature type="domain" description="HhH-GPD" evidence="14">
    <location>
        <begin position="35"/>
        <end position="182"/>
    </location>
</feature>
<protein>
    <recommendedName>
        <fullName evidence="13">Endonuclease III</fullName>
        <ecNumber evidence="13">4.2.99.18</ecNumber>
    </recommendedName>
    <alternativeName>
        <fullName evidence="13">DNA-(apurinic or apyrimidinic site) lyase</fullName>
    </alternativeName>
</protein>
<keyword evidence="15" id="KW-0540">Nuclease</keyword>
<evidence type="ECO:0000256" key="13">
    <source>
        <dbReference type="HAMAP-Rule" id="MF_00942"/>
    </source>
</evidence>
<feature type="binding site" evidence="13">
    <location>
        <position position="194"/>
    </location>
    <ligand>
        <name>[4Fe-4S] cluster</name>
        <dbReference type="ChEBI" id="CHEBI:49883"/>
    </ligand>
</feature>